<dbReference type="InterPro" id="IPR003593">
    <property type="entry name" value="AAA+_ATPase"/>
</dbReference>
<keyword evidence="1" id="KW-0813">Transport</keyword>
<dbReference type="InterPro" id="IPR003439">
    <property type="entry name" value="ABC_transporter-like_ATP-bd"/>
</dbReference>
<comment type="caution">
    <text evidence="6">The sequence shown here is derived from an EMBL/GenBank/DDBJ whole genome shotgun (WGS) entry which is preliminary data.</text>
</comment>
<dbReference type="Gene3D" id="3.40.50.300">
    <property type="entry name" value="P-loop containing nucleotide triphosphate hydrolases"/>
    <property type="match status" value="1"/>
</dbReference>
<evidence type="ECO:0000313" key="6">
    <source>
        <dbReference type="EMBL" id="MEE4595681.1"/>
    </source>
</evidence>
<evidence type="ECO:0000259" key="5">
    <source>
        <dbReference type="PROSITE" id="PS50893"/>
    </source>
</evidence>
<reference evidence="6 7" key="1">
    <citation type="submission" date="2023-11" db="EMBL/GenBank/DDBJ databases">
        <title>30 novel species of actinomycetes from the DSMZ collection.</title>
        <authorList>
            <person name="Nouioui I."/>
        </authorList>
    </citation>
    <scope>NUCLEOTIDE SEQUENCE [LARGE SCALE GENOMIC DNA]</scope>
    <source>
        <strain evidence="6 7">DSM 41524</strain>
    </source>
</reference>
<sequence length="326" mass="33805">MRLRGVGRRYGLGGPWVLRGVDLEVPPGSLTRVQGRNGSGKSTLLRLLAGIDAPSAGRITGRPPTAYVPERFPAELPFSALGYLTHLGRIHGLSRAAAARGAGEWLERFGADGYAGTPLAELSKGTSQKIAVAQALLAAPGLLVLDEAWTGLDQAARGVLDTAVAERVADGGAVVFVDHDPRRLAGAPDRVLRVTETRLEPVDGTVRPSVTRDRPGAGPRMRVEAGAGPRMRVEAEGRPGAGPPGELSGAVVRAYGPVPAPAPAHGGDGPAGWGRGVRLTVEVGVADSDGLLRTLLTADPPWHIRAVTAIDDNDPQEPAQGAKEKA</sequence>
<dbReference type="InterPro" id="IPR051782">
    <property type="entry name" value="ABC_Transporter_VariousFunc"/>
</dbReference>
<proteinExistence type="predicted"/>
<dbReference type="InterPro" id="IPR027417">
    <property type="entry name" value="P-loop_NTPase"/>
</dbReference>
<keyword evidence="2" id="KW-0547">Nucleotide-binding</keyword>
<keyword evidence="7" id="KW-1185">Reference proteome</keyword>
<dbReference type="PANTHER" id="PTHR42939:SF1">
    <property type="entry name" value="ABC TRANSPORTER ATP-BINDING PROTEIN ALBC-RELATED"/>
    <property type="match status" value="1"/>
</dbReference>
<feature type="domain" description="ABC transporter" evidence="5">
    <location>
        <begin position="1"/>
        <end position="221"/>
    </location>
</feature>
<feature type="region of interest" description="Disordered" evidence="4">
    <location>
        <begin position="205"/>
        <end position="227"/>
    </location>
</feature>
<keyword evidence="3 6" id="KW-0067">ATP-binding</keyword>
<evidence type="ECO:0000256" key="4">
    <source>
        <dbReference type="SAM" id="MobiDB-lite"/>
    </source>
</evidence>
<dbReference type="GO" id="GO:0005524">
    <property type="term" value="F:ATP binding"/>
    <property type="evidence" value="ECO:0007669"/>
    <property type="project" value="UniProtKB-KW"/>
</dbReference>
<dbReference type="Pfam" id="PF00005">
    <property type="entry name" value="ABC_tran"/>
    <property type="match status" value="1"/>
</dbReference>
<dbReference type="EMBL" id="JAZBJO010000020">
    <property type="protein sequence ID" value="MEE4595681.1"/>
    <property type="molecule type" value="Genomic_DNA"/>
</dbReference>
<name>A0ABU7Q4W2_9ACTN</name>
<evidence type="ECO:0000256" key="2">
    <source>
        <dbReference type="ARBA" id="ARBA00022741"/>
    </source>
</evidence>
<dbReference type="SUPFAM" id="SSF52540">
    <property type="entry name" value="P-loop containing nucleoside triphosphate hydrolases"/>
    <property type="match status" value="1"/>
</dbReference>
<dbReference type="PANTHER" id="PTHR42939">
    <property type="entry name" value="ABC TRANSPORTER ATP-BINDING PROTEIN ALBC-RELATED"/>
    <property type="match status" value="1"/>
</dbReference>
<accession>A0ABU7Q4W2</accession>
<dbReference type="Proteomes" id="UP001354709">
    <property type="component" value="Unassembled WGS sequence"/>
</dbReference>
<dbReference type="RefSeq" id="WP_330811871.1">
    <property type="nucleotide sequence ID" value="NZ_JAZBJO010000020.1"/>
</dbReference>
<protein>
    <submittedName>
        <fullName evidence="6">ATP-binding cassette domain-containing protein</fullName>
    </submittedName>
</protein>
<gene>
    <name evidence="6" type="ORF">V2J94_27980</name>
</gene>
<organism evidence="6 7">
    <name type="scientific">Streptomyces asiaticus subsp. ignotus</name>
    <dbReference type="NCBI Taxonomy" id="3098222"/>
    <lineage>
        <taxon>Bacteria</taxon>
        <taxon>Bacillati</taxon>
        <taxon>Actinomycetota</taxon>
        <taxon>Actinomycetes</taxon>
        <taxon>Kitasatosporales</taxon>
        <taxon>Streptomycetaceae</taxon>
        <taxon>Streptomyces</taxon>
        <taxon>Streptomyces violaceusniger group</taxon>
    </lineage>
</organism>
<dbReference type="PROSITE" id="PS50893">
    <property type="entry name" value="ABC_TRANSPORTER_2"/>
    <property type="match status" value="1"/>
</dbReference>
<evidence type="ECO:0000313" key="7">
    <source>
        <dbReference type="Proteomes" id="UP001354709"/>
    </source>
</evidence>
<dbReference type="SMART" id="SM00382">
    <property type="entry name" value="AAA"/>
    <property type="match status" value="1"/>
</dbReference>
<evidence type="ECO:0000256" key="3">
    <source>
        <dbReference type="ARBA" id="ARBA00022840"/>
    </source>
</evidence>
<evidence type="ECO:0000256" key="1">
    <source>
        <dbReference type="ARBA" id="ARBA00022448"/>
    </source>
</evidence>